<accession>B4I109</accession>
<dbReference type="Proteomes" id="UP000001292">
    <property type="component" value="Unassembled WGS sequence"/>
</dbReference>
<organism evidence="2">
    <name type="scientific">Drosophila sechellia</name>
    <name type="common">Fruit fly</name>
    <dbReference type="NCBI Taxonomy" id="7238"/>
    <lineage>
        <taxon>Eukaryota</taxon>
        <taxon>Metazoa</taxon>
        <taxon>Ecdysozoa</taxon>
        <taxon>Arthropoda</taxon>
        <taxon>Hexapoda</taxon>
        <taxon>Insecta</taxon>
        <taxon>Pterygota</taxon>
        <taxon>Neoptera</taxon>
        <taxon>Endopterygota</taxon>
        <taxon>Diptera</taxon>
        <taxon>Brachycera</taxon>
        <taxon>Muscomorpha</taxon>
        <taxon>Ephydroidea</taxon>
        <taxon>Drosophilidae</taxon>
        <taxon>Drosophila</taxon>
        <taxon>Sophophora</taxon>
    </lineage>
</organism>
<protein>
    <submittedName>
        <fullName evidence="1">GM12335</fullName>
    </submittedName>
</protein>
<dbReference type="AlphaFoldDB" id="B4I109"/>
<name>B4I109_DROSE</name>
<dbReference type="HOGENOM" id="CLU_2443189_0_0_1"/>
<reference evidence="1 2" key="1">
    <citation type="journal article" date="2007" name="Nature">
        <title>Evolution of genes and genomes on the Drosophila phylogeny.</title>
        <authorList>
            <consortium name="Drosophila 12 Genomes Consortium"/>
            <person name="Clark A.G."/>
            <person name="Eisen M.B."/>
            <person name="Smith D.R."/>
            <person name="Bergman C.M."/>
            <person name="Oliver B."/>
            <person name="Markow T.A."/>
            <person name="Kaufman T.C."/>
            <person name="Kellis M."/>
            <person name="Gelbart W."/>
            <person name="Iyer V.N."/>
            <person name="Pollard D.A."/>
            <person name="Sackton T.B."/>
            <person name="Larracuente A.M."/>
            <person name="Singh N.D."/>
            <person name="Abad J.P."/>
            <person name="Abt D.N."/>
            <person name="Adryan B."/>
            <person name="Aguade M."/>
            <person name="Akashi H."/>
            <person name="Anderson W.W."/>
            <person name="Aquadro C.F."/>
            <person name="Ardell D.H."/>
            <person name="Arguello R."/>
            <person name="Artieri C.G."/>
            <person name="Barbash D.A."/>
            <person name="Barker D."/>
            <person name="Barsanti P."/>
            <person name="Batterham P."/>
            <person name="Batzoglou S."/>
            <person name="Begun D."/>
            <person name="Bhutkar A."/>
            <person name="Blanco E."/>
            <person name="Bosak S.A."/>
            <person name="Bradley R.K."/>
            <person name="Brand A.D."/>
            <person name="Brent M.R."/>
            <person name="Brooks A.N."/>
            <person name="Brown R.H."/>
            <person name="Butlin R.K."/>
            <person name="Caggese C."/>
            <person name="Calvi B.R."/>
            <person name="Bernardo de Carvalho A."/>
            <person name="Caspi A."/>
            <person name="Castrezana S."/>
            <person name="Celniker S.E."/>
            <person name="Chang J.L."/>
            <person name="Chapple C."/>
            <person name="Chatterji S."/>
            <person name="Chinwalla A."/>
            <person name="Civetta A."/>
            <person name="Clifton S.W."/>
            <person name="Comeron J.M."/>
            <person name="Costello J.C."/>
            <person name="Coyne J.A."/>
            <person name="Daub J."/>
            <person name="David R.G."/>
            <person name="Delcher A.L."/>
            <person name="Delehaunty K."/>
            <person name="Do C.B."/>
            <person name="Ebling H."/>
            <person name="Edwards K."/>
            <person name="Eickbush T."/>
            <person name="Evans J.D."/>
            <person name="Filipski A."/>
            <person name="Findeiss S."/>
            <person name="Freyhult E."/>
            <person name="Fulton L."/>
            <person name="Fulton R."/>
            <person name="Garcia A.C."/>
            <person name="Gardiner A."/>
            <person name="Garfield D.A."/>
            <person name="Garvin B.E."/>
            <person name="Gibson G."/>
            <person name="Gilbert D."/>
            <person name="Gnerre S."/>
            <person name="Godfrey J."/>
            <person name="Good R."/>
            <person name="Gotea V."/>
            <person name="Gravely B."/>
            <person name="Greenberg A.J."/>
            <person name="Griffiths-Jones S."/>
            <person name="Gross S."/>
            <person name="Guigo R."/>
            <person name="Gustafson E.A."/>
            <person name="Haerty W."/>
            <person name="Hahn M.W."/>
            <person name="Halligan D.L."/>
            <person name="Halpern A.L."/>
            <person name="Halter G.M."/>
            <person name="Han M.V."/>
            <person name="Heger A."/>
            <person name="Hillier L."/>
            <person name="Hinrichs A.S."/>
            <person name="Holmes I."/>
            <person name="Hoskins R.A."/>
            <person name="Hubisz M.J."/>
            <person name="Hultmark D."/>
            <person name="Huntley M.A."/>
            <person name="Jaffe D.B."/>
            <person name="Jagadeeshan S."/>
            <person name="Jeck W.R."/>
            <person name="Johnson J."/>
            <person name="Jones C.D."/>
            <person name="Jordan W.C."/>
            <person name="Karpen G.H."/>
            <person name="Kataoka E."/>
            <person name="Keightley P.D."/>
            <person name="Kheradpour P."/>
            <person name="Kirkness E.F."/>
            <person name="Koerich L.B."/>
            <person name="Kristiansen K."/>
            <person name="Kudrna D."/>
            <person name="Kulathinal R.J."/>
            <person name="Kumar S."/>
            <person name="Kwok R."/>
            <person name="Lander E."/>
            <person name="Langley C.H."/>
            <person name="Lapoint R."/>
            <person name="Lazzaro B.P."/>
            <person name="Lee S.J."/>
            <person name="Levesque L."/>
            <person name="Li R."/>
            <person name="Lin C.F."/>
            <person name="Lin M.F."/>
            <person name="Lindblad-Toh K."/>
            <person name="Llopart A."/>
            <person name="Long M."/>
            <person name="Low L."/>
            <person name="Lozovsky E."/>
            <person name="Lu J."/>
            <person name="Luo M."/>
            <person name="Machado C.A."/>
            <person name="Makalowski W."/>
            <person name="Marzo M."/>
            <person name="Matsuda M."/>
            <person name="Matzkin L."/>
            <person name="McAllister B."/>
            <person name="McBride C.S."/>
            <person name="McKernan B."/>
            <person name="McKernan K."/>
            <person name="Mendez-Lago M."/>
            <person name="Minx P."/>
            <person name="Mollenhauer M.U."/>
            <person name="Montooth K."/>
            <person name="Mount S.M."/>
            <person name="Mu X."/>
            <person name="Myers E."/>
            <person name="Negre B."/>
            <person name="Newfeld S."/>
            <person name="Nielsen R."/>
            <person name="Noor M.A."/>
            <person name="O'Grady P."/>
            <person name="Pachter L."/>
            <person name="Papaceit M."/>
            <person name="Parisi M.J."/>
            <person name="Parisi M."/>
            <person name="Parts L."/>
            <person name="Pedersen J.S."/>
            <person name="Pesole G."/>
            <person name="Phillippy A.M."/>
            <person name="Ponting C.P."/>
            <person name="Pop M."/>
            <person name="Porcelli D."/>
            <person name="Powell J.R."/>
            <person name="Prohaska S."/>
            <person name="Pruitt K."/>
            <person name="Puig M."/>
            <person name="Quesneville H."/>
            <person name="Ram K.R."/>
            <person name="Rand D."/>
            <person name="Rasmussen M.D."/>
            <person name="Reed L.K."/>
            <person name="Reenan R."/>
            <person name="Reily A."/>
            <person name="Remington K.A."/>
            <person name="Rieger T.T."/>
            <person name="Ritchie M.G."/>
            <person name="Robin C."/>
            <person name="Rogers Y.H."/>
            <person name="Rohde C."/>
            <person name="Rozas J."/>
            <person name="Rubenfield M.J."/>
            <person name="Ruiz A."/>
            <person name="Russo S."/>
            <person name="Salzberg S.L."/>
            <person name="Sanchez-Gracia A."/>
            <person name="Saranga D.J."/>
            <person name="Sato H."/>
            <person name="Schaeffer S.W."/>
            <person name="Schatz M.C."/>
            <person name="Schlenke T."/>
            <person name="Schwartz R."/>
            <person name="Segarra C."/>
            <person name="Singh R.S."/>
            <person name="Sirot L."/>
            <person name="Sirota M."/>
            <person name="Sisneros N.B."/>
            <person name="Smith C.D."/>
            <person name="Smith T.F."/>
            <person name="Spieth J."/>
            <person name="Stage D.E."/>
            <person name="Stark A."/>
            <person name="Stephan W."/>
            <person name="Strausberg R.L."/>
            <person name="Strempel S."/>
            <person name="Sturgill D."/>
            <person name="Sutton G."/>
            <person name="Sutton G.G."/>
            <person name="Tao W."/>
            <person name="Teichmann S."/>
            <person name="Tobari Y.N."/>
            <person name="Tomimura Y."/>
            <person name="Tsolas J.M."/>
            <person name="Valente V.L."/>
            <person name="Venter E."/>
            <person name="Venter J.C."/>
            <person name="Vicario S."/>
            <person name="Vieira F.G."/>
            <person name="Vilella A.J."/>
            <person name="Villasante A."/>
            <person name="Walenz B."/>
            <person name="Wang J."/>
            <person name="Wasserman M."/>
            <person name="Watts T."/>
            <person name="Wilson D."/>
            <person name="Wilson R.K."/>
            <person name="Wing R.A."/>
            <person name="Wolfner M.F."/>
            <person name="Wong A."/>
            <person name="Wong G.K."/>
            <person name="Wu C.I."/>
            <person name="Wu G."/>
            <person name="Yamamoto D."/>
            <person name="Yang H.P."/>
            <person name="Yang S.P."/>
            <person name="Yorke J.A."/>
            <person name="Yoshida K."/>
            <person name="Zdobnov E."/>
            <person name="Zhang P."/>
            <person name="Zhang Y."/>
            <person name="Zimin A.V."/>
            <person name="Baldwin J."/>
            <person name="Abdouelleil A."/>
            <person name="Abdulkadir J."/>
            <person name="Abebe A."/>
            <person name="Abera B."/>
            <person name="Abreu J."/>
            <person name="Acer S.C."/>
            <person name="Aftuck L."/>
            <person name="Alexander A."/>
            <person name="An P."/>
            <person name="Anderson E."/>
            <person name="Anderson S."/>
            <person name="Arachi H."/>
            <person name="Azer M."/>
            <person name="Bachantsang P."/>
            <person name="Barry A."/>
            <person name="Bayul T."/>
            <person name="Berlin A."/>
            <person name="Bessette D."/>
            <person name="Bloom T."/>
            <person name="Blye J."/>
            <person name="Boguslavskiy L."/>
            <person name="Bonnet C."/>
            <person name="Boukhgalter B."/>
            <person name="Bourzgui I."/>
            <person name="Brown A."/>
            <person name="Cahill P."/>
            <person name="Channer S."/>
            <person name="Cheshatsang Y."/>
            <person name="Chuda L."/>
            <person name="Citroen M."/>
            <person name="Collymore A."/>
            <person name="Cooke P."/>
            <person name="Costello M."/>
            <person name="D'Aco K."/>
            <person name="Daza R."/>
            <person name="De Haan G."/>
            <person name="DeGray S."/>
            <person name="DeMaso C."/>
            <person name="Dhargay N."/>
            <person name="Dooley K."/>
            <person name="Dooley E."/>
            <person name="Doricent M."/>
            <person name="Dorje P."/>
            <person name="Dorjee K."/>
            <person name="Dupes A."/>
            <person name="Elong R."/>
            <person name="Falk J."/>
            <person name="Farina A."/>
            <person name="Faro S."/>
            <person name="Ferguson D."/>
            <person name="Fisher S."/>
            <person name="Foley C.D."/>
            <person name="Franke A."/>
            <person name="Friedrich D."/>
            <person name="Gadbois L."/>
            <person name="Gearin G."/>
            <person name="Gearin C.R."/>
            <person name="Giannoukos G."/>
            <person name="Goode T."/>
            <person name="Graham J."/>
            <person name="Grandbois E."/>
            <person name="Grewal S."/>
            <person name="Gyaltsen K."/>
            <person name="Hafez N."/>
            <person name="Hagos B."/>
            <person name="Hall J."/>
            <person name="Henson C."/>
            <person name="Hollinger A."/>
            <person name="Honan T."/>
            <person name="Huard M.D."/>
            <person name="Hughes L."/>
            <person name="Hurhula B."/>
            <person name="Husby M.E."/>
            <person name="Kamat A."/>
            <person name="Kanga B."/>
            <person name="Kashin S."/>
            <person name="Khazanovich D."/>
            <person name="Kisner P."/>
            <person name="Lance K."/>
            <person name="Lara M."/>
            <person name="Lee W."/>
            <person name="Lennon N."/>
            <person name="Letendre F."/>
            <person name="LeVine R."/>
            <person name="Lipovsky A."/>
            <person name="Liu X."/>
            <person name="Liu J."/>
            <person name="Liu S."/>
            <person name="Lokyitsang T."/>
            <person name="Lokyitsang Y."/>
            <person name="Lubonja R."/>
            <person name="Lui A."/>
            <person name="MacDonald P."/>
            <person name="Magnisalis V."/>
            <person name="Maru K."/>
            <person name="Matthews C."/>
            <person name="McCusker W."/>
            <person name="McDonough S."/>
            <person name="Mehta T."/>
            <person name="Meldrim J."/>
            <person name="Meneus L."/>
            <person name="Mihai O."/>
            <person name="Mihalev A."/>
            <person name="Mihova T."/>
            <person name="Mittelman R."/>
            <person name="Mlenga V."/>
            <person name="Montmayeur A."/>
            <person name="Mulrain L."/>
            <person name="Navidi A."/>
            <person name="Naylor J."/>
            <person name="Negash T."/>
            <person name="Nguyen T."/>
            <person name="Nguyen N."/>
            <person name="Nicol R."/>
            <person name="Norbu C."/>
            <person name="Norbu N."/>
            <person name="Novod N."/>
            <person name="O'Neill B."/>
            <person name="Osman S."/>
            <person name="Markiewicz E."/>
            <person name="Oyono O.L."/>
            <person name="Patti C."/>
            <person name="Phunkhang P."/>
            <person name="Pierre F."/>
            <person name="Priest M."/>
            <person name="Raghuraman S."/>
            <person name="Rege F."/>
            <person name="Reyes R."/>
            <person name="Rise C."/>
            <person name="Rogov P."/>
            <person name="Ross K."/>
            <person name="Ryan E."/>
            <person name="Settipalli S."/>
            <person name="Shea T."/>
            <person name="Sherpa N."/>
            <person name="Shi L."/>
            <person name="Shih D."/>
            <person name="Sparrow T."/>
            <person name="Spaulding J."/>
            <person name="Stalker J."/>
            <person name="Stange-Thomann N."/>
            <person name="Stavropoulos S."/>
            <person name="Stone C."/>
            <person name="Strader C."/>
            <person name="Tesfaye S."/>
            <person name="Thomson T."/>
            <person name="Thoulutsang Y."/>
            <person name="Thoulutsang D."/>
            <person name="Topham K."/>
            <person name="Topping I."/>
            <person name="Tsamla T."/>
            <person name="Vassiliev H."/>
            <person name="Vo A."/>
            <person name="Wangchuk T."/>
            <person name="Wangdi T."/>
            <person name="Weiand M."/>
            <person name="Wilkinson J."/>
            <person name="Wilson A."/>
            <person name="Yadav S."/>
            <person name="Young G."/>
            <person name="Yu Q."/>
            <person name="Zembek L."/>
            <person name="Zhong D."/>
            <person name="Zimmer A."/>
            <person name="Zwirko Z."/>
            <person name="Jaffe D.B."/>
            <person name="Alvarez P."/>
            <person name="Brockman W."/>
            <person name="Butler J."/>
            <person name="Chin C."/>
            <person name="Gnerre S."/>
            <person name="Grabherr M."/>
            <person name="Kleber M."/>
            <person name="Mauceli E."/>
            <person name="MacCallum I."/>
        </authorList>
    </citation>
    <scope>NUCLEOTIDE SEQUENCE [LARGE SCALE GENOMIC DNA]</scope>
    <source>
        <strain evidence="2">Rob3c / Tucson 14021-0248.25</strain>
    </source>
</reference>
<gene>
    <name evidence="1" type="primary">Dsec\GM12335</name>
    <name evidence="1" type="ORF">Dsec_GM12335</name>
</gene>
<dbReference type="EMBL" id="CH480819">
    <property type="protein sequence ID" value="EDW53190.1"/>
    <property type="molecule type" value="Genomic_DNA"/>
</dbReference>
<sequence>MPVDVRTCEHVYSPKGDTSYSQVDQVAQVGKGMARQDAAGDEGENYATAVLWKPQDGTSCCQPGSNSKSTSSNSCALSALHAAPVVLADN</sequence>
<keyword evidence="2" id="KW-1185">Reference proteome</keyword>
<proteinExistence type="predicted"/>
<evidence type="ECO:0000313" key="2">
    <source>
        <dbReference type="Proteomes" id="UP000001292"/>
    </source>
</evidence>
<evidence type="ECO:0000313" key="1">
    <source>
        <dbReference type="EMBL" id="EDW53190.1"/>
    </source>
</evidence>